<dbReference type="AlphaFoldDB" id="A0A0K1PXY7"/>
<reference evidence="2 3" key="1">
    <citation type="submission" date="2015-08" db="EMBL/GenBank/DDBJ databases">
        <authorList>
            <person name="Babu N.S."/>
            <person name="Beckwith C.J."/>
            <person name="Beseler K.G."/>
            <person name="Brison A."/>
            <person name="Carone J.V."/>
            <person name="Caskin T.P."/>
            <person name="Diamond M."/>
            <person name="Durham M.E."/>
            <person name="Foxe J.M."/>
            <person name="Go M."/>
            <person name="Henderson B.A."/>
            <person name="Jones I.B."/>
            <person name="McGettigan J.A."/>
            <person name="Micheletti S.J."/>
            <person name="Nasrallah M.E."/>
            <person name="Ortiz D."/>
            <person name="Piller C.R."/>
            <person name="Privatt S.R."/>
            <person name="Schneider S.L."/>
            <person name="Sharp S."/>
            <person name="Smith T.C."/>
            <person name="Stanton J.D."/>
            <person name="Ullery H.E."/>
            <person name="Wilson R.J."/>
            <person name="Serrano M.G."/>
            <person name="Buck G."/>
            <person name="Lee V."/>
            <person name="Wang Y."/>
            <person name="Carvalho R."/>
            <person name="Voegtly L."/>
            <person name="Shi R."/>
            <person name="Duckworth R."/>
            <person name="Johnson A."/>
            <person name="Loviza R."/>
            <person name="Walstead R."/>
            <person name="Shah Z."/>
            <person name="Kiflezghi M."/>
            <person name="Wade K."/>
            <person name="Ball S.L."/>
            <person name="Bradley K.W."/>
            <person name="Asai D.J."/>
            <person name="Bowman C.A."/>
            <person name="Russell D.A."/>
            <person name="Pope W.H."/>
            <person name="Jacobs-Sera D."/>
            <person name="Hendrix R.W."/>
            <person name="Hatfull G.F."/>
        </authorList>
    </citation>
    <scope>NUCLEOTIDE SEQUENCE [LARGE SCALE GENOMIC DNA]</scope>
    <source>
        <strain evidence="2 3">DSM 27648</strain>
    </source>
</reference>
<evidence type="ECO:0000313" key="2">
    <source>
        <dbReference type="EMBL" id="AKU98014.1"/>
    </source>
</evidence>
<dbReference type="EMBL" id="CP012333">
    <property type="protein sequence ID" value="AKU98014.1"/>
    <property type="molecule type" value="Genomic_DNA"/>
</dbReference>
<dbReference type="Proteomes" id="UP000064967">
    <property type="component" value="Chromosome"/>
</dbReference>
<feature type="region of interest" description="Disordered" evidence="1">
    <location>
        <begin position="14"/>
        <end position="33"/>
    </location>
</feature>
<proteinExistence type="predicted"/>
<accession>A0A0K1PXY7</accession>
<feature type="region of interest" description="Disordered" evidence="1">
    <location>
        <begin position="51"/>
        <end position="78"/>
    </location>
</feature>
<feature type="compositionally biased region" description="Basic and acidic residues" evidence="1">
    <location>
        <begin position="257"/>
        <end position="274"/>
    </location>
</feature>
<evidence type="ECO:0000256" key="1">
    <source>
        <dbReference type="SAM" id="MobiDB-lite"/>
    </source>
</evidence>
<evidence type="ECO:0000313" key="3">
    <source>
        <dbReference type="Proteomes" id="UP000064967"/>
    </source>
</evidence>
<organism evidence="2 3">
    <name type="scientific">Labilithrix luteola</name>
    <dbReference type="NCBI Taxonomy" id="1391654"/>
    <lineage>
        <taxon>Bacteria</taxon>
        <taxon>Pseudomonadati</taxon>
        <taxon>Myxococcota</taxon>
        <taxon>Polyangia</taxon>
        <taxon>Polyangiales</taxon>
        <taxon>Labilitrichaceae</taxon>
        <taxon>Labilithrix</taxon>
    </lineage>
</organism>
<sequence>MGLLVATSACSLASDHDRGTSTSPTCPSAASCSECNGDACSGANGGIAGATGGSSGKNSSGGTSENGPEASDGIKDGSETDVDCGGTAAPKCAEGKACLVDDDCEVACGHAKRCVSAPSCTIQLGGDTCGIGELGSAGVQHESCCRPLPVSGYADPAHPGKTVYVDKYEITAGRIRNWVARLATERAGKPDVAGWIKDHTPVVWDHAWDKFLPSSTEGPSVVIARRLLGDPRPEDNGESGPPGPGVILPPCDGRAAQPRDELPIRLVDLRRPPR</sequence>
<dbReference type="KEGG" id="llu:AKJ09_04678"/>
<feature type="compositionally biased region" description="Low complexity" evidence="1">
    <location>
        <begin position="56"/>
        <end position="67"/>
    </location>
</feature>
<dbReference type="STRING" id="1391654.AKJ09_04678"/>
<protein>
    <submittedName>
        <fullName evidence="2">Tryptophan synthase alpha chain</fullName>
    </submittedName>
</protein>
<gene>
    <name evidence="2" type="ORF">AKJ09_04678</name>
</gene>
<name>A0A0K1PXY7_9BACT</name>
<feature type="compositionally biased region" description="Low complexity" evidence="1">
    <location>
        <begin position="20"/>
        <end position="33"/>
    </location>
</feature>
<feature type="region of interest" description="Disordered" evidence="1">
    <location>
        <begin position="227"/>
        <end position="274"/>
    </location>
</feature>
<keyword evidence="3" id="KW-1185">Reference proteome</keyword>